<comment type="caution">
    <text evidence="6">The sequence shown here is derived from an EMBL/GenBank/DDBJ whole genome shotgun (WGS) entry which is preliminary data.</text>
</comment>
<reference evidence="6 7" key="1">
    <citation type="submission" date="2024-09" db="EMBL/GenBank/DDBJ databases">
        <authorList>
            <person name="Sun Q."/>
            <person name="Mori K."/>
        </authorList>
    </citation>
    <scope>NUCLEOTIDE SEQUENCE [LARGE SCALE GENOMIC DNA]</scope>
    <source>
        <strain evidence="6 7">JCM 3028</strain>
    </source>
</reference>
<keyword evidence="7" id="KW-1185">Reference proteome</keyword>
<dbReference type="InterPro" id="IPR008948">
    <property type="entry name" value="L-Aspartase-like"/>
</dbReference>
<dbReference type="Gene3D" id="1.20.200.10">
    <property type="entry name" value="Fumarase/aspartase (Central domain)"/>
    <property type="match status" value="1"/>
</dbReference>
<dbReference type="PRINTS" id="PR00149">
    <property type="entry name" value="FUMRATELYASE"/>
</dbReference>
<proteinExistence type="predicted"/>
<evidence type="ECO:0000313" key="6">
    <source>
        <dbReference type="EMBL" id="MFB9681065.1"/>
    </source>
</evidence>
<dbReference type="Pfam" id="PF00206">
    <property type="entry name" value="Lyase_1"/>
    <property type="match status" value="1"/>
</dbReference>
<dbReference type="Gene3D" id="1.10.275.10">
    <property type="entry name" value="Fumarase/aspartase (N-terminal domain)"/>
    <property type="match status" value="1"/>
</dbReference>
<comment type="pathway">
    <text evidence="1">Amino-acid biosynthesis; L-arginine biosynthesis; L-arginine from L-ornithine and carbamoyl phosphate: step 3/3.</text>
</comment>
<dbReference type="SUPFAM" id="SSF48557">
    <property type="entry name" value="L-aspartase-like"/>
    <property type="match status" value="1"/>
</dbReference>
<dbReference type="InterPro" id="IPR022761">
    <property type="entry name" value="Fumarate_lyase_N"/>
</dbReference>
<evidence type="ECO:0000256" key="4">
    <source>
        <dbReference type="ARBA" id="ARBA00023239"/>
    </source>
</evidence>
<feature type="domain" description="Fumarate lyase N-terminal" evidence="5">
    <location>
        <begin position="99"/>
        <end position="300"/>
    </location>
</feature>
<dbReference type="EMBL" id="JBHMBS010000029">
    <property type="protein sequence ID" value="MFB9681065.1"/>
    <property type="molecule type" value="Genomic_DNA"/>
</dbReference>
<keyword evidence="4 6" id="KW-0456">Lyase</keyword>
<dbReference type="RefSeq" id="WP_386162141.1">
    <property type="nucleotide sequence ID" value="NZ_JBHMBS010000029.1"/>
</dbReference>
<dbReference type="GO" id="GO:0016829">
    <property type="term" value="F:lyase activity"/>
    <property type="evidence" value="ECO:0007669"/>
    <property type="project" value="UniProtKB-KW"/>
</dbReference>
<dbReference type="InterPro" id="IPR000362">
    <property type="entry name" value="Fumarate_lyase_fam"/>
</dbReference>
<evidence type="ECO:0000259" key="5">
    <source>
        <dbReference type="Pfam" id="PF00206"/>
    </source>
</evidence>
<name>A0ABV5TPK6_9ACTN</name>
<evidence type="ECO:0000313" key="7">
    <source>
        <dbReference type="Proteomes" id="UP001589610"/>
    </source>
</evidence>
<protein>
    <recommendedName>
        <fullName evidence="2">argininosuccinate lyase</fullName>
        <ecNumber evidence="2">4.3.2.1</ecNumber>
    </recommendedName>
</protein>
<dbReference type="Proteomes" id="UP001589610">
    <property type="component" value="Unassembled WGS sequence"/>
</dbReference>
<gene>
    <name evidence="6" type="ORF">ACFFRH_36785</name>
</gene>
<sequence length="499" mass="54340">MLPTGRIRRPPARLLDDAVLTQRFDWEMRTLLRHYRWIELTQTAEYARMGLLGHDAAERIHRVVLDLTPEQVGAERAAAMSDPLFALERCVQARVPEGAHAWHVDRSRNDVQACAQLMLGRERLLETVAAVSGLASATLRAAAGHTESVMPGYTQHQTAQTMTFGFYLAALAEAATDATESLLALFDTVNLCPLGAGAMAGLELPWDRERIAVALGFDRPQPHALTSVASRAWVLRTAGELSVLGTTLSRFLTDLIWWSGSSCRFVDLPDELAGISSAMPHKRNFPILERARGMTGHLVGLSYDIMIGQRNTGYTNLVEVSKESTRFLEDLFSTCATMLALFEQVVANVRFHPERAGRVARGELTAASTVANHLTLEHGVPARSAQVVVGSWISAAMERLDPAATLTPDLLSAPDLAAAGERLGFPLAVEEAEVRGLLDAEASVWRKRTGGSTGPEQVRLLLEQTGDRLAAAERGAAERSGWLREAWEHTTGTKAGDLS</sequence>
<evidence type="ECO:0000256" key="3">
    <source>
        <dbReference type="ARBA" id="ARBA00022571"/>
    </source>
</evidence>
<accession>A0ABV5TPK6</accession>
<dbReference type="Gene3D" id="1.10.40.30">
    <property type="entry name" value="Fumarase/aspartase (C-terminal domain)"/>
    <property type="match status" value="1"/>
</dbReference>
<keyword evidence="3" id="KW-0028">Amino-acid biosynthesis</keyword>
<dbReference type="PANTHER" id="PTHR43814:SF1">
    <property type="entry name" value="ARGININOSUCCINATE LYASE"/>
    <property type="match status" value="1"/>
</dbReference>
<dbReference type="InterPro" id="IPR024083">
    <property type="entry name" value="Fumarase/histidase_N"/>
</dbReference>
<keyword evidence="3" id="KW-0055">Arginine biosynthesis</keyword>
<evidence type="ECO:0000256" key="1">
    <source>
        <dbReference type="ARBA" id="ARBA00004941"/>
    </source>
</evidence>
<dbReference type="PANTHER" id="PTHR43814">
    <property type="entry name" value="ARGININOSUCCINATE LYASE"/>
    <property type="match status" value="1"/>
</dbReference>
<evidence type="ECO:0000256" key="2">
    <source>
        <dbReference type="ARBA" id="ARBA00012338"/>
    </source>
</evidence>
<organism evidence="6 7">
    <name type="scientific">Streptosporangium vulgare</name>
    <dbReference type="NCBI Taxonomy" id="46190"/>
    <lineage>
        <taxon>Bacteria</taxon>
        <taxon>Bacillati</taxon>
        <taxon>Actinomycetota</taxon>
        <taxon>Actinomycetes</taxon>
        <taxon>Streptosporangiales</taxon>
        <taxon>Streptosporangiaceae</taxon>
        <taxon>Streptosporangium</taxon>
    </lineage>
</organism>
<dbReference type="EC" id="4.3.2.1" evidence="2"/>
<dbReference type="PRINTS" id="PR00145">
    <property type="entry name" value="ARGSUCLYASE"/>
</dbReference>
<dbReference type="InterPro" id="IPR009049">
    <property type="entry name" value="Argininosuccinate_lyase"/>
</dbReference>